<feature type="transmembrane region" description="Helical" evidence="1">
    <location>
        <begin position="94"/>
        <end position="110"/>
    </location>
</feature>
<keyword evidence="1" id="KW-0472">Membrane</keyword>
<keyword evidence="3" id="KW-1185">Reference proteome</keyword>
<sequence length="222" mass="23414">MVGFLEALARHGTKILIGGLLIGLAWPDLATAFRPAVAPCIFVMLTIVMMRVDISAVWAQLRRPWLLLAAQGWAMVALPLLLIASLAFWTPDPGLLLALIFWTSAAPLSSSPALSMLVGLDGAVSLGFLIAGVALYPLTTPIFTEIVAGDAIAISGFELAIRLIALIAGRRSLAGSAAGFWGRSAARAISAPWTASTSSRWSFSPSASWTASRRNCSPIRSI</sequence>
<evidence type="ECO:0000313" key="2">
    <source>
        <dbReference type="EMBL" id="QPC45005.1"/>
    </source>
</evidence>
<evidence type="ECO:0000256" key="1">
    <source>
        <dbReference type="SAM" id="Phobius"/>
    </source>
</evidence>
<feature type="transmembrane region" description="Helical" evidence="1">
    <location>
        <begin position="64"/>
        <end position="88"/>
    </location>
</feature>
<dbReference type="KEGG" id="kmn:HW532_21290"/>
<dbReference type="EMBL" id="CP058214">
    <property type="protein sequence ID" value="QPC45005.1"/>
    <property type="molecule type" value="Genomic_DNA"/>
</dbReference>
<dbReference type="Proteomes" id="UP000593594">
    <property type="component" value="Chromosome"/>
</dbReference>
<proteinExistence type="predicted"/>
<organism evidence="2 3">
    <name type="scientific">Kaustia mangrovi</name>
    <dbReference type="NCBI Taxonomy" id="2593653"/>
    <lineage>
        <taxon>Bacteria</taxon>
        <taxon>Pseudomonadati</taxon>
        <taxon>Pseudomonadota</taxon>
        <taxon>Alphaproteobacteria</taxon>
        <taxon>Hyphomicrobiales</taxon>
        <taxon>Parvibaculaceae</taxon>
        <taxon>Kaustia</taxon>
    </lineage>
</organism>
<gene>
    <name evidence="2" type="ORF">HW532_21290</name>
</gene>
<accession>A0A7S8C7S1</accession>
<feature type="transmembrane region" description="Helical" evidence="1">
    <location>
        <begin position="32"/>
        <end position="52"/>
    </location>
</feature>
<evidence type="ECO:0000313" key="3">
    <source>
        <dbReference type="Proteomes" id="UP000593594"/>
    </source>
</evidence>
<protein>
    <submittedName>
        <fullName evidence="2">Uncharacterized protein</fullName>
    </submittedName>
</protein>
<dbReference type="RefSeq" id="WP_213162379.1">
    <property type="nucleotide sequence ID" value="NZ_CP058214.1"/>
</dbReference>
<keyword evidence="1" id="KW-0812">Transmembrane</keyword>
<name>A0A7S8C7S1_9HYPH</name>
<dbReference type="AlphaFoldDB" id="A0A7S8C7S1"/>
<keyword evidence="1" id="KW-1133">Transmembrane helix</keyword>
<dbReference type="InterPro" id="IPR038770">
    <property type="entry name" value="Na+/solute_symporter_sf"/>
</dbReference>
<reference evidence="2 3" key="1">
    <citation type="submission" date="2020-06" db="EMBL/GenBank/DDBJ databases">
        <title>Genome sequence of 2 isolates from Red Sea Mangroves.</title>
        <authorList>
            <person name="Sefrji F."/>
            <person name="Michoud G."/>
            <person name="Merlino G."/>
            <person name="Daffonchio D."/>
        </authorList>
    </citation>
    <scope>NUCLEOTIDE SEQUENCE [LARGE SCALE GENOMIC DNA]</scope>
    <source>
        <strain evidence="2 3">R1DC25</strain>
    </source>
</reference>
<feature type="transmembrane region" description="Helical" evidence="1">
    <location>
        <begin position="7"/>
        <end position="26"/>
    </location>
</feature>
<dbReference type="Gene3D" id="1.20.1530.20">
    <property type="match status" value="1"/>
</dbReference>